<reference evidence="6" key="1">
    <citation type="submission" date="2020-03" db="EMBL/GenBank/DDBJ databases">
        <title>Transcriptomic Profiling of the Digestive Tract of the Rat Flea, Xenopsylla cheopis, Following Blood Feeding and Infection with Yersinia pestis.</title>
        <authorList>
            <person name="Bland D.M."/>
            <person name="Martens C.A."/>
            <person name="Virtaneva K."/>
            <person name="Kanakabandi K."/>
            <person name="Long D."/>
            <person name="Rosenke R."/>
            <person name="Saturday G.A."/>
            <person name="Hoyt F.H."/>
            <person name="Bruno D.P."/>
            <person name="Ribeiro J.M.C."/>
            <person name="Hinnebusch J."/>
        </authorList>
    </citation>
    <scope>NUCLEOTIDE SEQUENCE</scope>
</reference>
<accession>A0A6M2DWN0</accession>
<dbReference type="EMBL" id="GIIL01006334">
    <property type="protein sequence ID" value="NOV50060.1"/>
    <property type="molecule type" value="Transcribed_RNA"/>
</dbReference>
<sequence length="934" mass="102744">MDFMTLHAEMRVHYARALLLLFQICHVLVLNIPGNTFDVSYMSLFAAIESGRQKMLTRTASRLREAGVTSRWYQSGRLCSPRCLFLFENSLLGNRCSTFDDLGHNNKSDGDNAVSSGRTARSDIKKMEHALEDQIYRVLRKARIVTNRSADSLFSVPKNDEFVYIQTGEDGHGEDKLAKSIRALITSCQQYNGTAKEENPFGNFGKNPYIKDDEVCLSVKPDRDDFNIRSFANFLQKHIDTALGPGFEDNVGKYAASTPILFEVPKLKTWCNAVSRLYSLYYGGSAVSTPEGNEKRQQIMENKTVLELLDVLRDYLNPDVKFSEFRCAKVLPVAKALYLEGLPSHYDRALHNARLNSALKTLHAHARGPCTSKYSKTLIKYALAHWKDGRRQCEAPSLTGQLCQRPRLSSKSLCEHNSGYVTLGVCDCGRTPGRREDPYSLRAANFDHYATLAKDCSCCGNDKAKRIAFPVFQPSTDDYRAAQLFAAPSTKPKGSKSHHHTSKHSSSGNSTSSSMKKLRNDVRGGGTSSHPSEVGGVVRGDERSSPSARLLEDYDNEEEEDEDDDVDDDDDVEGEDESKSVSSDESADKKAEDVNLEGVNEIIIQVSENGDTDQTKEKGLVRQPSTTEYLPGMLHTLSPPGLLPQFPSWSLVCLGASSLYSHNLGLSEAQHPGFIQGTNFLLPWDVTVRLEPSSAAANAANSSMANWPYSNDRRKGARHHGGKHHGSKYYGSQSGSNKGNEFVVKIFVGMEYECPRGHRFMMSTPDKILRATTGLVKESGSRVAGSDMPLFQECPCSSASTPTSSSSGASSKLSSTSQQTTAKQMYVAQLMRVHVVTPKAPVHVTLDPKVQTASNCSIPGPIFITGVPEGGARLSQSAYWVLRLPYVYHADCGRSSPSHEPAFYSAVIMERTPPGGRLLAGMFGIAEMEKGTSE</sequence>
<dbReference type="InterPro" id="IPR019354">
    <property type="entry name" value="SMG8-like"/>
</dbReference>
<name>A0A6M2DWN0_XENCH</name>
<comment type="function">
    <text evidence="4">Involved in nonsense-mediated decay (NMD) of mRNAs containing premature stop codons.</text>
</comment>
<feature type="region of interest" description="Disordered" evidence="5">
    <location>
        <begin position="489"/>
        <end position="594"/>
    </location>
</feature>
<evidence type="ECO:0000256" key="1">
    <source>
        <dbReference type="ARBA" id="ARBA00006443"/>
    </source>
</evidence>
<dbReference type="GO" id="GO:0000184">
    <property type="term" value="P:nuclear-transcribed mRNA catabolic process, nonsense-mediated decay"/>
    <property type="evidence" value="ECO:0007669"/>
    <property type="project" value="UniProtKB-UniRule"/>
</dbReference>
<feature type="region of interest" description="Disordered" evidence="5">
    <location>
        <begin position="707"/>
        <end position="734"/>
    </location>
</feature>
<evidence type="ECO:0000256" key="5">
    <source>
        <dbReference type="SAM" id="MobiDB-lite"/>
    </source>
</evidence>
<feature type="compositionally biased region" description="Low complexity" evidence="5">
    <location>
        <begin position="504"/>
        <end position="514"/>
    </location>
</feature>
<proteinExistence type="inferred from homology"/>
<dbReference type="AlphaFoldDB" id="A0A6M2DWN0"/>
<dbReference type="PANTHER" id="PTHR13091">
    <property type="entry name" value="AMPLIFIED IN BREAST CANCER 2-RELATED"/>
    <property type="match status" value="1"/>
</dbReference>
<feature type="compositionally biased region" description="Basic residues" evidence="5">
    <location>
        <begin position="715"/>
        <end position="727"/>
    </location>
</feature>
<evidence type="ECO:0000256" key="4">
    <source>
        <dbReference type="RuleBase" id="RU367133"/>
    </source>
</evidence>
<dbReference type="Pfam" id="PF10220">
    <property type="entry name" value="Smg8_Smg9"/>
    <property type="match status" value="2"/>
</dbReference>
<evidence type="ECO:0000256" key="2">
    <source>
        <dbReference type="ARBA" id="ARBA00023161"/>
    </source>
</evidence>
<comment type="similarity">
    <text evidence="1 4">Belongs to the SMG8 family.</text>
</comment>
<protein>
    <recommendedName>
        <fullName evidence="3 4">Nonsense-mediated mRNA decay factor SMG8</fullName>
    </recommendedName>
</protein>
<evidence type="ECO:0000256" key="3">
    <source>
        <dbReference type="ARBA" id="ARBA00029509"/>
    </source>
</evidence>
<dbReference type="PANTHER" id="PTHR13091:SF0">
    <property type="entry name" value="NONSENSE-MEDIATED MRNA DECAY FACTOR SMG8"/>
    <property type="match status" value="1"/>
</dbReference>
<organism evidence="6">
    <name type="scientific">Xenopsylla cheopis</name>
    <name type="common">Oriental rat flea</name>
    <name type="synonym">Pulex cheopis</name>
    <dbReference type="NCBI Taxonomy" id="163159"/>
    <lineage>
        <taxon>Eukaryota</taxon>
        <taxon>Metazoa</taxon>
        <taxon>Ecdysozoa</taxon>
        <taxon>Arthropoda</taxon>
        <taxon>Hexapoda</taxon>
        <taxon>Insecta</taxon>
        <taxon>Pterygota</taxon>
        <taxon>Neoptera</taxon>
        <taxon>Endopterygota</taxon>
        <taxon>Siphonaptera</taxon>
        <taxon>Pulicidae</taxon>
        <taxon>Xenopsyllinae</taxon>
        <taxon>Xenopsylla</taxon>
    </lineage>
</organism>
<keyword evidence="2 4" id="KW-0866">Nonsense-mediated mRNA decay</keyword>
<evidence type="ECO:0000313" key="6">
    <source>
        <dbReference type="EMBL" id="NOV50060.1"/>
    </source>
</evidence>
<feature type="compositionally biased region" description="Acidic residues" evidence="5">
    <location>
        <begin position="553"/>
        <end position="576"/>
    </location>
</feature>
<feature type="compositionally biased region" description="Basic residues" evidence="5">
    <location>
        <begin position="493"/>
        <end position="503"/>
    </location>
</feature>